<organism evidence="2 3">
    <name type="scientific">Phytophthora fragariaefolia</name>
    <dbReference type="NCBI Taxonomy" id="1490495"/>
    <lineage>
        <taxon>Eukaryota</taxon>
        <taxon>Sar</taxon>
        <taxon>Stramenopiles</taxon>
        <taxon>Oomycota</taxon>
        <taxon>Peronosporomycetes</taxon>
        <taxon>Peronosporales</taxon>
        <taxon>Peronosporaceae</taxon>
        <taxon>Phytophthora</taxon>
    </lineage>
</organism>
<keyword evidence="3" id="KW-1185">Reference proteome</keyword>
<name>A0A9W6XKQ4_9STRA</name>
<dbReference type="Proteomes" id="UP001165121">
    <property type="component" value="Unassembled WGS sequence"/>
</dbReference>
<feature type="region of interest" description="Disordered" evidence="1">
    <location>
        <begin position="42"/>
        <end position="97"/>
    </location>
</feature>
<reference evidence="2" key="1">
    <citation type="submission" date="2023-04" db="EMBL/GenBank/DDBJ databases">
        <title>Phytophthora fragariaefolia NBRC 109709.</title>
        <authorList>
            <person name="Ichikawa N."/>
            <person name="Sato H."/>
            <person name="Tonouchi N."/>
        </authorList>
    </citation>
    <scope>NUCLEOTIDE SEQUENCE</scope>
    <source>
        <strain evidence="2">NBRC 109709</strain>
    </source>
</reference>
<gene>
    <name evidence="2" type="ORF">Pfra01_001314400</name>
</gene>
<dbReference type="AlphaFoldDB" id="A0A9W6XKQ4"/>
<proteinExistence type="predicted"/>
<evidence type="ECO:0000256" key="1">
    <source>
        <dbReference type="SAM" id="MobiDB-lite"/>
    </source>
</evidence>
<dbReference type="EMBL" id="BSXT01001337">
    <property type="protein sequence ID" value="GMF41461.1"/>
    <property type="molecule type" value="Genomic_DNA"/>
</dbReference>
<feature type="compositionally biased region" description="Basic and acidic residues" evidence="1">
    <location>
        <begin position="63"/>
        <end position="75"/>
    </location>
</feature>
<accession>A0A9W6XKQ4</accession>
<dbReference type="Gene3D" id="1.10.10.60">
    <property type="entry name" value="Homeodomain-like"/>
    <property type="match status" value="1"/>
</dbReference>
<evidence type="ECO:0000313" key="2">
    <source>
        <dbReference type="EMBL" id="GMF41461.1"/>
    </source>
</evidence>
<dbReference type="OrthoDB" id="60033at2759"/>
<feature type="compositionally biased region" description="Basic and acidic residues" evidence="1">
    <location>
        <begin position="303"/>
        <end position="316"/>
    </location>
</feature>
<protein>
    <submittedName>
        <fullName evidence="2">Unnamed protein product</fullName>
    </submittedName>
</protein>
<feature type="region of interest" description="Disordered" evidence="1">
    <location>
        <begin position="296"/>
        <end position="319"/>
    </location>
</feature>
<evidence type="ECO:0000313" key="3">
    <source>
        <dbReference type="Proteomes" id="UP001165121"/>
    </source>
</evidence>
<sequence>MQASEPGSGLTTEHIKSHLQKYRVNYERSRREFQELCDREVKRNRKRRRQEKSGSAYIFPLRSARDRNDSSRNETDSDSECEENPSGSADPDEQQVKSFVSSPELGDTATAFAAQNYPVGYPGYLQVQQAPDQTAATPPELTDVQWQTFCSLMFAPPPTCGSGIANLSIQAPQPSIVPSPQQALNVVEEDLQIQMREAMQAQMNLHRRMLTRKVALSHDLNRMESLEASRYPGYSGVYGADTLEPIRFDQTWVAPQQQPLASHVQQQRQYEATQQPMPPEVCGDGKQNTTVSSFTSSQAELVADTKPDDVGDDPNRWDPFNVDLDGDDLFDFLRA</sequence>
<comment type="caution">
    <text evidence="2">The sequence shown here is derived from an EMBL/GenBank/DDBJ whole genome shotgun (WGS) entry which is preliminary data.</text>
</comment>